<dbReference type="Proteomes" id="UP000019471">
    <property type="component" value="Unassembled WGS sequence"/>
</dbReference>
<dbReference type="RefSeq" id="XP_007751440.1">
    <property type="nucleotide sequence ID" value="XM_007753250.1"/>
</dbReference>
<dbReference type="STRING" id="1182543.W9VT59"/>
<gene>
    <name evidence="3" type="ORF">A1O5_12681</name>
</gene>
<dbReference type="InterPro" id="IPR038765">
    <property type="entry name" value="Papain-like_cys_pep_sf"/>
</dbReference>
<proteinExistence type="predicted"/>
<evidence type="ECO:0000256" key="1">
    <source>
        <dbReference type="SAM" id="MobiDB-lite"/>
    </source>
</evidence>
<dbReference type="GO" id="GO:0051864">
    <property type="term" value="F:histone H3K36 demethylase activity"/>
    <property type="evidence" value="ECO:0007669"/>
    <property type="project" value="TreeGrafter"/>
</dbReference>
<evidence type="ECO:0000259" key="2">
    <source>
        <dbReference type="SMART" id="SM00558"/>
    </source>
</evidence>
<dbReference type="GO" id="GO:0000785">
    <property type="term" value="C:chromatin"/>
    <property type="evidence" value="ECO:0007669"/>
    <property type="project" value="TreeGrafter"/>
</dbReference>
<feature type="domain" description="JmjC" evidence="2">
    <location>
        <begin position="43"/>
        <end position="209"/>
    </location>
</feature>
<keyword evidence="4" id="KW-1185">Reference proteome</keyword>
<reference evidence="3 4" key="1">
    <citation type="submission" date="2013-03" db="EMBL/GenBank/DDBJ databases">
        <title>The Genome Sequence of Cladophialophora psammophila CBS 110553.</title>
        <authorList>
            <consortium name="The Broad Institute Genomics Platform"/>
            <person name="Cuomo C."/>
            <person name="de Hoog S."/>
            <person name="Gorbushina A."/>
            <person name="Walker B."/>
            <person name="Young S.K."/>
            <person name="Zeng Q."/>
            <person name="Gargeya S."/>
            <person name="Fitzgerald M."/>
            <person name="Haas B."/>
            <person name="Abouelleil A."/>
            <person name="Allen A.W."/>
            <person name="Alvarado L."/>
            <person name="Arachchi H.M."/>
            <person name="Berlin A.M."/>
            <person name="Chapman S.B."/>
            <person name="Gainer-Dewar J."/>
            <person name="Goldberg J."/>
            <person name="Griggs A."/>
            <person name="Gujja S."/>
            <person name="Hansen M."/>
            <person name="Howarth C."/>
            <person name="Imamovic A."/>
            <person name="Ireland A."/>
            <person name="Larimer J."/>
            <person name="McCowan C."/>
            <person name="Murphy C."/>
            <person name="Pearson M."/>
            <person name="Poon T.W."/>
            <person name="Priest M."/>
            <person name="Roberts A."/>
            <person name="Saif S."/>
            <person name="Shea T."/>
            <person name="Sisk P."/>
            <person name="Sykes S."/>
            <person name="Wortman J."/>
            <person name="Nusbaum C."/>
            <person name="Birren B."/>
        </authorList>
    </citation>
    <scope>NUCLEOTIDE SEQUENCE [LARGE SCALE GENOMIC DNA]</scope>
    <source>
        <strain evidence="3 4">CBS 110553</strain>
    </source>
</reference>
<organism evidence="3 4">
    <name type="scientific">Cladophialophora psammophila CBS 110553</name>
    <dbReference type="NCBI Taxonomy" id="1182543"/>
    <lineage>
        <taxon>Eukaryota</taxon>
        <taxon>Fungi</taxon>
        <taxon>Dikarya</taxon>
        <taxon>Ascomycota</taxon>
        <taxon>Pezizomycotina</taxon>
        <taxon>Eurotiomycetes</taxon>
        <taxon>Chaetothyriomycetidae</taxon>
        <taxon>Chaetothyriales</taxon>
        <taxon>Herpotrichiellaceae</taxon>
        <taxon>Cladophialophora</taxon>
    </lineage>
</organism>
<comment type="caution">
    <text evidence="3">The sequence shown here is derived from an EMBL/GenBank/DDBJ whole genome shotgun (WGS) entry which is preliminary data.</text>
</comment>
<dbReference type="GO" id="GO:0005634">
    <property type="term" value="C:nucleus"/>
    <property type="evidence" value="ECO:0007669"/>
    <property type="project" value="TreeGrafter"/>
</dbReference>
<protein>
    <recommendedName>
        <fullName evidence="2">JmjC domain-containing protein</fullName>
    </recommendedName>
</protein>
<evidence type="ECO:0000313" key="4">
    <source>
        <dbReference type="Proteomes" id="UP000019471"/>
    </source>
</evidence>
<name>W9VT59_9EURO</name>
<dbReference type="GeneID" id="19197367"/>
<dbReference type="PANTHER" id="PTHR10694">
    <property type="entry name" value="LYSINE-SPECIFIC DEMETHYLASE"/>
    <property type="match status" value="1"/>
</dbReference>
<dbReference type="AlphaFoldDB" id="W9VT59"/>
<dbReference type="SUPFAM" id="SSF54001">
    <property type="entry name" value="Cysteine proteinases"/>
    <property type="match status" value="1"/>
</dbReference>
<evidence type="ECO:0000313" key="3">
    <source>
        <dbReference type="EMBL" id="EXJ56225.1"/>
    </source>
</evidence>
<accession>W9VT59</accession>
<dbReference type="GO" id="GO:0032454">
    <property type="term" value="F:histone H3K9 demethylase activity"/>
    <property type="evidence" value="ECO:0007669"/>
    <property type="project" value="TreeGrafter"/>
</dbReference>
<sequence>MPTSFPQIRTLPEWPDLATALESALARHAGSRTKTAQYVTCNIRNNPHRTTLGLPETSLTINRKPLVSEGNGSRMHSCCAYLGSSESFTSVDKKALDLQSINILWYGQPTIWVVIPPQHAARLEALVAQETRELPRCGQFVRHASLVMSPSELIRWEIDFNIFAQFPGEVIKIEENAYFFTWKTGEQISETVNSYEWFWSAPPLYRCCCTDTICALDLVENYRPSSSSRLDNSPFQPGMSIHADISLHDIEAACFHGREVGTDHETMEDEESAYTEISVYFSPLQHIDWADTSAESRLTSPGDLHPEYGTPILPVGGNCVRGEGGSEQASANVPDKTPSEIGPFDPFGTEYFFPSSSLGIDADMLEGGPNPQILTHGFPSHHDFSSGWAGQIRSAEALQPDASGSGTTADDFSIPLSTSFEEPLLVLEGDMNTAERCLPPGQTCAEQYGWCLTAPIPTGSTSTMNFESKAVIFDQEIEDLIALALRHEWRLLWKVTNAPDAKSILDSFRPRKLLNNNAIQEILLIMTTGRNDVHIVTSEFLLHSFIENNQASTAMILFPIRDGEHCFLLSVNGLNRMITIHDNKQHDDIVNSFSSAKLGDSLWEFRYKKTVKDDGKNSGIVLLLEAEMLIRGYSRIVENLESLRLRYLRLLVGELLAEKSSWSLFCRDATSTETLMTPALLSTYNMNTIQEQRPFLRDANLDQLASAIGCGTVLHDFAKIAQNVHSTSEKTTSTIAAVMEVFDCAETHRFVAGLQKDLSGLIVASNFRALVSRFRDELKENKKERKKLSRMLRAEGRSPPAQPEHPHAAFSVKGRGAESKAYDVLIDIWRQPEKPSPLRKRLQAANYHGQPLLMFEDVCGLEYPMWVMLPMRDIPCPEDPQVLIKPEMYVLAAS</sequence>
<dbReference type="EMBL" id="AMGX01000036">
    <property type="protein sequence ID" value="EXJ56225.1"/>
    <property type="molecule type" value="Genomic_DNA"/>
</dbReference>
<dbReference type="OrthoDB" id="1678912at2759"/>
<dbReference type="HOGENOM" id="CLU_303267_0_0_1"/>
<feature type="region of interest" description="Disordered" evidence="1">
    <location>
        <begin position="785"/>
        <end position="815"/>
    </location>
</feature>
<dbReference type="PANTHER" id="PTHR10694:SF7">
    <property type="entry name" value="[HISTONE H3]-TRIMETHYL-L-LYSINE(9) DEMETHYLASE"/>
    <property type="match status" value="1"/>
</dbReference>
<dbReference type="GO" id="GO:0010468">
    <property type="term" value="P:regulation of gene expression"/>
    <property type="evidence" value="ECO:0007669"/>
    <property type="project" value="TreeGrafter"/>
</dbReference>
<dbReference type="Pfam" id="PF02373">
    <property type="entry name" value="JmjC"/>
    <property type="match status" value="1"/>
</dbReference>
<dbReference type="Gene3D" id="2.60.120.650">
    <property type="entry name" value="Cupin"/>
    <property type="match status" value="1"/>
</dbReference>
<dbReference type="InterPro" id="IPR003347">
    <property type="entry name" value="JmjC_dom"/>
</dbReference>
<dbReference type="eggNOG" id="KOG0958">
    <property type="taxonomic scope" value="Eukaryota"/>
</dbReference>
<dbReference type="SMART" id="SM00558">
    <property type="entry name" value="JmjC"/>
    <property type="match status" value="1"/>
</dbReference>